<dbReference type="InterPro" id="IPR001811">
    <property type="entry name" value="Chemokine_IL8-like_dom"/>
</dbReference>
<dbReference type="Pfam" id="PF00048">
    <property type="entry name" value="IL8"/>
    <property type="match status" value="1"/>
</dbReference>
<dbReference type="GO" id="GO:0008009">
    <property type="term" value="F:chemokine activity"/>
    <property type="evidence" value="ECO:0007669"/>
    <property type="project" value="InterPro"/>
</dbReference>
<name>A0A8C3JN94_9CHAR</name>
<dbReference type="AlphaFoldDB" id="A0A8C3JN94"/>
<dbReference type="SUPFAM" id="SSF54117">
    <property type="entry name" value="Interleukin 8-like chemokines"/>
    <property type="match status" value="1"/>
</dbReference>
<feature type="domain" description="Chemokine interleukin-8-like" evidence="2">
    <location>
        <begin position="15"/>
        <end position="77"/>
    </location>
</feature>
<dbReference type="Ensembl" id="ENSCPGT00000009030.1">
    <property type="protein sequence ID" value="ENSCPGP00000008215.1"/>
    <property type="gene ID" value="ENSCPGG00000005856.1"/>
</dbReference>
<sequence length="80" mass="9378">MDSILRSKSLPSVSDTAVCYFTYTWQKLSRKHMECYFYTTSRSQQPAVVRVCFITRKNQQVYADPTDVWVKAFVNFLGTH</sequence>
<dbReference type="GO" id="GO:0005615">
    <property type="term" value="C:extracellular space"/>
    <property type="evidence" value="ECO:0007669"/>
    <property type="project" value="UniProtKB-KW"/>
</dbReference>
<dbReference type="SMART" id="SM00199">
    <property type="entry name" value="SCY"/>
    <property type="match status" value="1"/>
</dbReference>
<reference evidence="3" key="1">
    <citation type="submission" date="2025-08" db="UniProtKB">
        <authorList>
            <consortium name="Ensembl"/>
        </authorList>
    </citation>
    <scope>IDENTIFICATION</scope>
</reference>
<evidence type="ECO:0000259" key="2">
    <source>
        <dbReference type="SMART" id="SM00199"/>
    </source>
</evidence>
<evidence type="ECO:0000256" key="1">
    <source>
        <dbReference type="ARBA" id="ARBA00022514"/>
    </source>
</evidence>
<reference evidence="3" key="2">
    <citation type="submission" date="2025-09" db="UniProtKB">
        <authorList>
            <consortium name="Ensembl"/>
        </authorList>
    </citation>
    <scope>IDENTIFICATION</scope>
</reference>
<keyword evidence="1" id="KW-0202">Cytokine</keyword>
<dbReference type="InterPro" id="IPR036048">
    <property type="entry name" value="Interleukin_8-like_sf"/>
</dbReference>
<evidence type="ECO:0000313" key="4">
    <source>
        <dbReference type="Proteomes" id="UP000694419"/>
    </source>
</evidence>
<proteinExistence type="predicted"/>
<keyword evidence="4" id="KW-1185">Reference proteome</keyword>
<organism evidence="3 4">
    <name type="scientific">Calidris pygmaea</name>
    <name type="common">Spoon-billed sandpiper</name>
    <dbReference type="NCBI Taxonomy" id="425635"/>
    <lineage>
        <taxon>Eukaryota</taxon>
        <taxon>Metazoa</taxon>
        <taxon>Chordata</taxon>
        <taxon>Craniata</taxon>
        <taxon>Vertebrata</taxon>
        <taxon>Euteleostomi</taxon>
        <taxon>Archelosauria</taxon>
        <taxon>Archosauria</taxon>
        <taxon>Dinosauria</taxon>
        <taxon>Saurischia</taxon>
        <taxon>Theropoda</taxon>
        <taxon>Coelurosauria</taxon>
        <taxon>Aves</taxon>
        <taxon>Neognathae</taxon>
        <taxon>Neoaves</taxon>
        <taxon>Charadriiformes</taxon>
        <taxon>Scolopacidae</taxon>
        <taxon>Calidris</taxon>
    </lineage>
</organism>
<dbReference type="GO" id="GO:0006955">
    <property type="term" value="P:immune response"/>
    <property type="evidence" value="ECO:0007669"/>
    <property type="project" value="InterPro"/>
</dbReference>
<dbReference type="Proteomes" id="UP000694419">
    <property type="component" value="Unplaced"/>
</dbReference>
<protein>
    <recommendedName>
        <fullName evidence="2">Chemokine interleukin-8-like domain-containing protein</fullName>
    </recommendedName>
</protein>
<accession>A0A8C3JN94</accession>
<evidence type="ECO:0000313" key="3">
    <source>
        <dbReference type="Ensembl" id="ENSCPGP00000008215.1"/>
    </source>
</evidence>
<dbReference type="Gene3D" id="2.40.50.40">
    <property type="match status" value="1"/>
</dbReference>